<dbReference type="EMBL" id="LAZR01000605">
    <property type="protein sequence ID" value="KKN63001.1"/>
    <property type="molecule type" value="Genomic_DNA"/>
</dbReference>
<proteinExistence type="predicted"/>
<dbReference type="GO" id="GO:0005524">
    <property type="term" value="F:ATP binding"/>
    <property type="evidence" value="ECO:0007669"/>
    <property type="project" value="InterPro"/>
</dbReference>
<comment type="caution">
    <text evidence="2">The sequence shown here is derived from an EMBL/GenBank/DDBJ whole genome shotgun (WGS) entry which is preliminary data.</text>
</comment>
<accession>A0A0F9UP63</accession>
<dbReference type="PANTHER" id="PTHR43581:SF4">
    <property type="entry name" value="ATP_GTP PHOSPHATASE"/>
    <property type="match status" value="1"/>
</dbReference>
<dbReference type="Pfam" id="PF13304">
    <property type="entry name" value="AAA_21"/>
    <property type="match status" value="1"/>
</dbReference>
<dbReference type="AlphaFoldDB" id="A0A0F9UP63"/>
<feature type="domain" description="ATPase AAA-type core" evidence="1">
    <location>
        <begin position="125"/>
        <end position="265"/>
    </location>
</feature>
<dbReference type="InterPro" id="IPR051396">
    <property type="entry name" value="Bact_Antivir_Def_Nuclease"/>
</dbReference>
<evidence type="ECO:0000313" key="2">
    <source>
        <dbReference type="EMBL" id="KKN63001.1"/>
    </source>
</evidence>
<evidence type="ECO:0000259" key="1">
    <source>
        <dbReference type="Pfam" id="PF13304"/>
    </source>
</evidence>
<protein>
    <recommendedName>
        <fullName evidence="1">ATPase AAA-type core domain-containing protein</fullName>
    </recommendedName>
</protein>
<organism evidence="2">
    <name type="scientific">marine sediment metagenome</name>
    <dbReference type="NCBI Taxonomy" id="412755"/>
    <lineage>
        <taxon>unclassified sequences</taxon>
        <taxon>metagenomes</taxon>
        <taxon>ecological metagenomes</taxon>
    </lineage>
</organism>
<dbReference type="CDD" id="cd00267">
    <property type="entry name" value="ABC_ATPase"/>
    <property type="match status" value="1"/>
</dbReference>
<dbReference type="Gene3D" id="3.40.50.300">
    <property type="entry name" value="P-loop containing nucleotide triphosphate hydrolases"/>
    <property type="match status" value="1"/>
</dbReference>
<dbReference type="InterPro" id="IPR022602">
    <property type="entry name" value="DUF2813"/>
</dbReference>
<dbReference type="InterPro" id="IPR027417">
    <property type="entry name" value="P-loop_NTPase"/>
</dbReference>
<dbReference type="InterPro" id="IPR003959">
    <property type="entry name" value="ATPase_AAA_core"/>
</dbReference>
<dbReference type="Pfam" id="PF11398">
    <property type="entry name" value="DUF2813"/>
    <property type="match status" value="1"/>
</dbReference>
<gene>
    <name evidence="2" type="ORF">LCGC14_0506410</name>
</gene>
<name>A0A0F9UP63_9ZZZZ</name>
<reference evidence="2" key="1">
    <citation type="journal article" date="2015" name="Nature">
        <title>Complex archaea that bridge the gap between prokaryotes and eukaryotes.</title>
        <authorList>
            <person name="Spang A."/>
            <person name="Saw J.H."/>
            <person name="Jorgensen S.L."/>
            <person name="Zaremba-Niedzwiedzka K."/>
            <person name="Martijn J."/>
            <person name="Lind A.E."/>
            <person name="van Eijk R."/>
            <person name="Schleper C."/>
            <person name="Guy L."/>
            <person name="Ettema T.J."/>
        </authorList>
    </citation>
    <scope>NUCLEOTIDE SEQUENCE</scope>
</reference>
<sequence length="317" mass="36521">MFVDSLNIKEFRGIKRCNNPIVFSRLNFLLGRNNAGKTTILEALSLLPTPQDSDSIMGLTKIQQLSNLHQTESSKYEPLLYFYTGLSEIEYIINNIDLSINISSVSTVLHTSSKKEHGKKEAKRIINDMNLRNLVLYIPFNTNFFNAMEKKIQEVKYQINKEGYNVKLATSINTCLDDKYSEIIFQDKIVLRKVLGDNQFNYVNLRDLGSGAEKVIKIMALAEVLKPKLLLIDDFEAGLHPSLIDVFIKWLIDKEFQIIVSTHSIDVLYRLAELEPEDTKIFFLKKSKDDILNYRILPLDEIDDFLSSNTDPRRLTF</sequence>
<dbReference type="SUPFAM" id="SSF52540">
    <property type="entry name" value="P-loop containing nucleoside triphosphate hydrolases"/>
    <property type="match status" value="1"/>
</dbReference>
<dbReference type="GO" id="GO:0016887">
    <property type="term" value="F:ATP hydrolysis activity"/>
    <property type="evidence" value="ECO:0007669"/>
    <property type="project" value="InterPro"/>
</dbReference>
<dbReference type="PANTHER" id="PTHR43581">
    <property type="entry name" value="ATP/GTP PHOSPHATASE"/>
    <property type="match status" value="1"/>
</dbReference>